<dbReference type="Pfam" id="PF17032">
    <property type="entry name" value="Zn_ribbon_15"/>
    <property type="match status" value="1"/>
</dbReference>
<evidence type="ECO:0000259" key="1">
    <source>
        <dbReference type="Pfam" id="PF17032"/>
    </source>
</evidence>
<dbReference type="OrthoDB" id="4377018at2"/>
<dbReference type="eggNOG" id="ENOG5033H8F">
    <property type="taxonomic scope" value="Bacteria"/>
</dbReference>
<protein>
    <recommendedName>
        <fullName evidence="1">Zinc-ribbon 15 domain-containing protein</fullName>
    </recommendedName>
</protein>
<dbReference type="PANTHER" id="PTHR36718:SF1">
    <property type="entry name" value="DOUBLE ZINC RIBBON PROTEIN MJ0416"/>
    <property type="match status" value="1"/>
</dbReference>
<dbReference type="STRING" id="720554.Clocl_1191"/>
<reference evidence="2 3" key="2">
    <citation type="journal article" date="2012" name="Stand. Genomic Sci.">
        <title>Complete Genome Sequence of Clostridium clariflavum DSM 19732.</title>
        <authorList>
            <person name="Izquierdo J.A."/>
            <person name="Goodwin L."/>
            <person name="Davenport K.W."/>
            <person name="Teshima H."/>
            <person name="Bruce D."/>
            <person name="Detter C."/>
            <person name="Tapia R."/>
            <person name="Han S."/>
            <person name="Land M."/>
            <person name="Hauser L."/>
            <person name="Jeffries C.D."/>
            <person name="Han J."/>
            <person name="Pitluck S."/>
            <person name="Nolan M."/>
            <person name="Chen A."/>
            <person name="Huntemann M."/>
            <person name="Mavromatis K."/>
            <person name="Mikhailova N."/>
            <person name="Liolios K."/>
            <person name="Woyke T."/>
            <person name="Lynd L.R."/>
        </authorList>
    </citation>
    <scope>NUCLEOTIDE SEQUENCE [LARGE SCALE GENOMIC DNA]</scope>
    <source>
        <strain evidence="3">DSM 19732 / NBRC 101661 / EBR45</strain>
    </source>
</reference>
<reference evidence="3" key="1">
    <citation type="submission" date="2011-12" db="EMBL/GenBank/DDBJ databases">
        <title>Complete sequence of Clostridium clariflavum DSM 19732.</title>
        <authorList>
            <consortium name="US DOE Joint Genome Institute"/>
            <person name="Lucas S."/>
            <person name="Han J."/>
            <person name="Lapidus A."/>
            <person name="Cheng J.-F."/>
            <person name="Goodwin L."/>
            <person name="Pitluck S."/>
            <person name="Peters L."/>
            <person name="Teshima H."/>
            <person name="Detter J.C."/>
            <person name="Han C."/>
            <person name="Tapia R."/>
            <person name="Land M."/>
            <person name="Hauser L."/>
            <person name="Kyrpides N."/>
            <person name="Ivanova N."/>
            <person name="Pagani I."/>
            <person name="Kitzmiller T."/>
            <person name="Lynd L."/>
            <person name="Izquierdo J."/>
            <person name="Woyke T."/>
        </authorList>
    </citation>
    <scope>NUCLEOTIDE SEQUENCE [LARGE SCALE GENOMIC DNA]</scope>
    <source>
        <strain evidence="3">DSM 19732 / NBRC 101661 / EBR45</strain>
    </source>
</reference>
<dbReference type="RefSeq" id="WP_014254469.1">
    <property type="nucleotide sequence ID" value="NC_016627.1"/>
</dbReference>
<dbReference type="InterPro" id="IPR053281">
    <property type="entry name" value="Double_zinc_ribbon"/>
</dbReference>
<evidence type="ECO:0000313" key="2">
    <source>
        <dbReference type="EMBL" id="AEV67852.1"/>
    </source>
</evidence>
<proteinExistence type="predicted"/>
<dbReference type="HOGENOM" id="CLU_138383_0_0_9"/>
<dbReference type="PANTHER" id="PTHR36718">
    <property type="entry name" value="OS05G0435400 PROTEIN"/>
    <property type="match status" value="1"/>
</dbReference>
<keyword evidence="3" id="KW-1185">Reference proteome</keyword>
<evidence type="ECO:0000313" key="3">
    <source>
        <dbReference type="Proteomes" id="UP000005435"/>
    </source>
</evidence>
<dbReference type="KEGG" id="ccl:Clocl_1191"/>
<feature type="domain" description="Zinc-ribbon 15" evidence="1">
    <location>
        <begin position="22"/>
        <end position="120"/>
    </location>
</feature>
<organism evidence="2 3">
    <name type="scientific">Acetivibrio clariflavus (strain DSM 19732 / NBRC 101661 / EBR45)</name>
    <name type="common">Clostridium clariflavum</name>
    <dbReference type="NCBI Taxonomy" id="720554"/>
    <lineage>
        <taxon>Bacteria</taxon>
        <taxon>Bacillati</taxon>
        <taxon>Bacillota</taxon>
        <taxon>Clostridia</taxon>
        <taxon>Eubacteriales</taxon>
        <taxon>Oscillospiraceae</taxon>
        <taxon>Acetivibrio</taxon>
    </lineage>
</organism>
<sequence>MFFIAFFGIQDKDKYIGTCNNIICPSCEKLGRYEIHKLYRYFHIFFIPIFRWDIKYMVKTSCCGSLYELDPKVGEEFEKNSDIEIKEENLQRVNNFWPFKYCSNCKADVPAEFNYCPYCGREL</sequence>
<dbReference type="AlphaFoldDB" id="G8LYV0"/>
<dbReference type="Proteomes" id="UP000005435">
    <property type="component" value="Chromosome"/>
</dbReference>
<dbReference type="InterPro" id="IPR031493">
    <property type="entry name" value="Zinc_ribbon_15"/>
</dbReference>
<gene>
    <name evidence="2" type="ordered locus">Clocl_1191</name>
</gene>
<dbReference type="EMBL" id="CP003065">
    <property type="protein sequence ID" value="AEV67852.1"/>
    <property type="molecule type" value="Genomic_DNA"/>
</dbReference>
<accession>G8LYV0</accession>
<name>G8LYV0_ACECE</name>